<keyword evidence="4" id="KW-0479">Metal-binding</keyword>
<dbReference type="InParanoid" id="T1EFL0"/>
<name>T1EFL0_HELRO</name>
<dbReference type="STRING" id="6412.T1EFL0"/>
<dbReference type="OrthoDB" id="10249045at2759"/>
<dbReference type="PROSITE" id="PS00133">
    <property type="entry name" value="CARBOXYPEPT_ZN_2"/>
    <property type="match status" value="1"/>
</dbReference>
<dbReference type="eggNOG" id="KOG2649">
    <property type="taxonomic scope" value="Eukaryota"/>
</dbReference>
<dbReference type="InterPro" id="IPR057247">
    <property type="entry name" value="CARBOXYPEPT_ZN_2"/>
</dbReference>
<dbReference type="InterPro" id="IPR057246">
    <property type="entry name" value="CARBOXYPEPT_ZN_1"/>
</dbReference>
<evidence type="ECO:0000259" key="10">
    <source>
        <dbReference type="PROSITE" id="PS52035"/>
    </source>
</evidence>
<dbReference type="InterPro" id="IPR050753">
    <property type="entry name" value="Peptidase_M14_domain"/>
</dbReference>
<dbReference type="AlphaFoldDB" id="T1EFL0"/>
<reference evidence="12" key="3">
    <citation type="submission" date="2015-06" db="UniProtKB">
        <authorList>
            <consortium name="EnsemblMetazoa"/>
        </authorList>
    </citation>
    <scope>IDENTIFICATION</scope>
</reference>
<dbReference type="PANTHER" id="PTHR11532">
    <property type="entry name" value="PROTEASE M14 CARBOXYPEPTIDASE"/>
    <property type="match status" value="1"/>
</dbReference>
<feature type="signal peptide" evidence="9">
    <location>
        <begin position="1"/>
        <end position="21"/>
    </location>
</feature>
<evidence type="ECO:0000256" key="7">
    <source>
        <dbReference type="ARBA" id="ARBA00023180"/>
    </source>
</evidence>
<evidence type="ECO:0000256" key="3">
    <source>
        <dbReference type="ARBA" id="ARBA00022645"/>
    </source>
</evidence>
<evidence type="ECO:0000256" key="2">
    <source>
        <dbReference type="ARBA" id="ARBA00005988"/>
    </source>
</evidence>
<evidence type="ECO:0000256" key="1">
    <source>
        <dbReference type="ARBA" id="ARBA00001947"/>
    </source>
</evidence>
<feature type="domain" description="Peptidase M14" evidence="10">
    <location>
        <begin position="27"/>
        <end position="388"/>
    </location>
</feature>
<dbReference type="Proteomes" id="UP000015101">
    <property type="component" value="Unassembled WGS sequence"/>
</dbReference>
<dbReference type="SUPFAM" id="SSF49464">
    <property type="entry name" value="Carboxypeptidase regulatory domain-like"/>
    <property type="match status" value="1"/>
</dbReference>
<dbReference type="InterPro" id="IPR000834">
    <property type="entry name" value="Peptidase_M14"/>
</dbReference>
<dbReference type="CTD" id="20195362"/>
<dbReference type="OMA" id="CDYHEAK"/>
<evidence type="ECO:0000313" key="13">
    <source>
        <dbReference type="Proteomes" id="UP000015101"/>
    </source>
</evidence>
<dbReference type="SUPFAM" id="SSF53187">
    <property type="entry name" value="Zn-dependent exopeptidases"/>
    <property type="match status" value="1"/>
</dbReference>
<reference evidence="11 13" key="2">
    <citation type="journal article" date="2013" name="Nature">
        <title>Insights into bilaterian evolution from three spiralian genomes.</title>
        <authorList>
            <person name="Simakov O."/>
            <person name="Marletaz F."/>
            <person name="Cho S.J."/>
            <person name="Edsinger-Gonzales E."/>
            <person name="Havlak P."/>
            <person name="Hellsten U."/>
            <person name="Kuo D.H."/>
            <person name="Larsson T."/>
            <person name="Lv J."/>
            <person name="Arendt D."/>
            <person name="Savage R."/>
            <person name="Osoegawa K."/>
            <person name="de Jong P."/>
            <person name="Grimwood J."/>
            <person name="Chapman J.A."/>
            <person name="Shapiro H."/>
            <person name="Aerts A."/>
            <person name="Otillar R.P."/>
            <person name="Terry A.Y."/>
            <person name="Boore J.L."/>
            <person name="Grigoriev I.V."/>
            <person name="Lindberg D.R."/>
            <person name="Seaver E.C."/>
            <person name="Weisblat D.A."/>
            <person name="Putnam N.H."/>
            <person name="Rokhsar D.S."/>
        </authorList>
    </citation>
    <scope>NUCLEOTIDE SEQUENCE</scope>
</reference>
<dbReference type="CDD" id="cd11308">
    <property type="entry name" value="Peptidase_M14NE-CP-C_like"/>
    <property type="match status" value="1"/>
</dbReference>
<feature type="active site" description="Proton donor/acceptor" evidence="8">
    <location>
        <position position="358"/>
    </location>
</feature>
<dbReference type="GO" id="GO:0004181">
    <property type="term" value="F:metallocarboxypeptidase activity"/>
    <property type="evidence" value="ECO:0000318"/>
    <property type="project" value="GO_Central"/>
</dbReference>
<dbReference type="GeneID" id="20195362"/>
<keyword evidence="3" id="KW-0121">Carboxypeptidase</keyword>
<dbReference type="Gene3D" id="3.40.630.10">
    <property type="entry name" value="Zn peptidases"/>
    <property type="match status" value="1"/>
</dbReference>
<keyword evidence="9" id="KW-0732">Signal</keyword>
<dbReference type="Pfam" id="PF00246">
    <property type="entry name" value="Peptidase_M14"/>
    <property type="match status" value="1"/>
</dbReference>
<keyword evidence="5" id="KW-0378">Hydrolase</keyword>
<dbReference type="GO" id="GO:0006518">
    <property type="term" value="P:peptide metabolic process"/>
    <property type="evidence" value="ECO:0000318"/>
    <property type="project" value="GO_Central"/>
</dbReference>
<dbReference type="EMBL" id="AMQM01004992">
    <property type="status" value="NOT_ANNOTATED_CDS"/>
    <property type="molecule type" value="Genomic_DNA"/>
</dbReference>
<dbReference type="FunFam" id="2.60.40.1120:FF:000019">
    <property type="entry name" value="Carboxypeptidase D"/>
    <property type="match status" value="1"/>
</dbReference>
<evidence type="ECO:0000256" key="4">
    <source>
        <dbReference type="ARBA" id="ARBA00022723"/>
    </source>
</evidence>
<dbReference type="Pfam" id="PF13620">
    <property type="entry name" value="CarboxypepD_reg"/>
    <property type="match status" value="1"/>
</dbReference>
<evidence type="ECO:0000256" key="5">
    <source>
        <dbReference type="ARBA" id="ARBA00022801"/>
    </source>
</evidence>
<dbReference type="GO" id="GO:0005615">
    <property type="term" value="C:extracellular space"/>
    <property type="evidence" value="ECO:0000318"/>
    <property type="project" value="GO_Central"/>
</dbReference>
<dbReference type="SMART" id="SM00631">
    <property type="entry name" value="Zn_pept"/>
    <property type="match status" value="1"/>
</dbReference>
<gene>
    <name evidence="12" type="primary">20195362</name>
    <name evidence="11" type="ORF">HELRODRAFT_112638</name>
</gene>
<feature type="chain" id="PRO_5010979832" description="Peptidase M14 domain-containing protein" evidence="9">
    <location>
        <begin position="22"/>
        <end position="486"/>
    </location>
</feature>
<reference evidence="13" key="1">
    <citation type="submission" date="2012-12" db="EMBL/GenBank/DDBJ databases">
        <authorList>
            <person name="Hellsten U."/>
            <person name="Grimwood J."/>
            <person name="Chapman J.A."/>
            <person name="Shapiro H."/>
            <person name="Aerts A."/>
            <person name="Otillar R.P."/>
            <person name="Terry A.Y."/>
            <person name="Boore J.L."/>
            <person name="Simakov O."/>
            <person name="Marletaz F."/>
            <person name="Cho S.-J."/>
            <person name="Edsinger-Gonzales E."/>
            <person name="Havlak P."/>
            <person name="Kuo D.-H."/>
            <person name="Larsson T."/>
            <person name="Lv J."/>
            <person name="Arendt D."/>
            <person name="Savage R."/>
            <person name="Osoegawa K."/>
            <person name="de Jong P."/>
            <person name="Lindberg D.R."/>
            <person name="Seaver E.C."/>
            <person name="Weisblat D.A."/>
            <person name="Putnam N.H."/>
            <person name="Grigoriev I.V."/>
            <person name="Rokhsar D.S."/>
        </authorList>
    </citation>
    <scope>NUCLEOTIDE SEQUENCE</scope>
</reference>
<dbReference type="GO" id="GO:0016485">
    <property type="term" value="P:protein processing"/>
    <property type="evidence" value="ECO:0000318"/>
    <property type="project" value="GO_Central"/>
</dbReference>
<evidence type="ECO:0000256" key="8">
    <source>
        <dbReference type="PROSITE-ProRule" id="PRU01379"/>
    </source>
</evidence>
<sequence>MLKKFWPTLILIFVGVDALTASSVDIRYHNYEEVHQILRDIHQKCPDITYLYNLTGSQNTTTEGRTLAVIVISDKPEQHEIGEPEFKYVGNMHGNEAVGKEMLLLLADLLCDQYKAGDENIKKLVDETRIHILPSMNPDGWELAYEYKDTPEIILKGRSNAENIDLNRNFPDLNSIFYSHNRPNRFGGGGHAGRMRFGGFGFFGGEMRLRNNGMSMSGPHRKNSWLLEEFLESGVAQNSDEKLARETLLVIRWLLSHPFVLSANLHGGDLVINYPFDESDDGRKTKYMRTPDDDVFKYIATRYASLHGVLKRPHPKCSDGDDFSKRGGITNGANWYSISGGMQDFNYLGTNCFELTFELSCNKFPKESDLPKFWQDNKEAMVDFIWQTHTGIKGQIFNDETREPISGATIMVKNVTDGADDLINHDVISAKDGDYWRLLTAGQYMVSVCALNYKCTSKMVSVRKEPFTTAKIVNFGFVLCLHLFVG</sequence>
<evidence type="ECO:0000313" key="11">
    <source>
        <dbReference type="EMBL" id="ESO01677.1"/>
    </source>
</evidence>
<dbReference type="PANTHER" id="PTHR11532:SF93">
    <property type="entry name" value="CARBOXYPEPTIDASE E"/>
    <property type="match status" value="1"/>
</dbReference>
<evidence type="ECO:0000256" key="9">
    <source>
        <dbReference type="SAM" id="SignalP"/>
    </source>
</evidence>
<proteinExistence type="inferred from homology"/>
<keyword evidence="6" id="KW-0862">Zinc</keyword>
<keyword evidence="3" id="KW-0645">Protease</keyword>
<dbReference type="EMBL" id="KB096743">
    <property type="protein sequence ID" value="ESO01677.1"/>
    <property type="molecule type" value="Genomic_DNA"/>
</dbReference>
<dbReference type="PRINTS" id="PR00765">
    <property type="entry name" value="CRBOXYPTASEA"/>
</dbReference>
<dbReference type="CDD" id="cd03858">
    <property type="entry name" value="M14_CP_N-E_like"/>
    <property type="match status" value="1"/>
</dbReference>
<protein>
    <recommendedName>
        <fullName evidence="10">Peptidase M14 domain-containing protein</fullName>
    </recommendedName>
</protein>
<dbReference type="RefSeq" id="XP_009020331.1">
    <property type="nucleotide sequence ID" value="XM_009022083.1"/>
</dbReference>
<keyword evidence="13" id="KW-1185">Reference proteome</keyword>
<dbReference type="PROSITE" id="PS00132">
    <property type="entry name" value="CARBOXYPEPT_ZN_1"/>
    <property type="match status" value="1"/>
</dbReference>
<keyword evidence="7" id="KW-0325">Glycoprotein</keyword>
<comment type="similarity">
    <text evidence="2 8">Belongs to the peptidase M14 family.</text>
</comment>
<comment type="cofactor">
    <cofactor evidence="1">
        <name>Zn(2+)</name>
        <dbReference type="ChEBI" id="CHEBI:29105"/>
    </cofactor>
</comment>
<evidence type="ECO:0000256" key="6">
    <source>
        <dbReference type="ARBA" id="ARBA00022833"/>
    </source>
</evidence>
<dbReference type="InterPro" id="IPR008969">
    <property type="entry name" value="CarboxyPept-like_regulatory"/>
</dbReference>
<dbReference type="PROSITE" id="PS52035">
    <property type="entry name" value="PEPTIDASE_M14"/>
    <property type="match status" value="1"/>
</dbReference>
<accession>T1EFL0</accession>
<dbReference type="Gene3D" id="2.60.40.1120">
    <property type="entry name" value="Carboxypeptidase-like, regulatory domain"/>
    <property type="match status" value="1"/>
</dbReference>
<dbReference type="EnsemblMetazoa" id="HelroT112638">
    <property type="protein sequence ID" value="HelroP112638"/>
    <property type="gene ID" value="HelroG112638"/>
</dbReference>
<dbReference type="HOGENOM" id="CLU_006722_1_3_1"/>
<evidence type="ECO:0000313" key="12">
    <source>
        <dbReference type="EnsemblMetazoa" id="HelroP112638"/>
    </source>
</evidence>
<dbReference type="GO" id="GO:0008270">
    <property type="term" value="F:zinc ion binding"/>
    <property type="evidence" value="ECO:0007669"/>
    <property type="project" value="InterPro"/>
</dbReference>
<dbReference type="KEGG" id="hro:HELRODRAFT_112638"/>
<organism evidence="12 13">
    <name type="scientific">Helobdella robusta</name>
    <name type="common">Californian leech</name>
    <dbReference type="NCBI Taxonomy" id="6412"/>
    <lineage>
        <taxon>Eukaryota</taxon>
        <taxon>Metazoa</taxon>
        <taxon>Spiralia</taxon>
        <taxon>Lophotrochozoa</taxon>
        <taxon>Annelida</taxon>
        <taxon>Clitellata</taxon>
        <taxon>Hirudinea</taxon>
        <taxon>Rhynchobdellida</taxon>
        <taxon>Glossiphoniidae</taxon>
        <taxon>Helobdella</taxon>
    </lineage>
</organism>